<evidence type="ECO:0000313" key="2">
    <source>
        <dbReference type="Proteomes" id="UP000245880"/>
    </source>
</evidence>
<dbReference type="InterPro" id="IPR022551">
    <property type="entry name" value="BrxC"/>
</dbReference>
<dbReference type="AlphaFoldDB" id="A0A316AMB2"/>
<name>A0A316AMB2_9BACT</name>
<dbReference type="RefSeq" id="WP_109674005.1">
    <property type="nucleotide sequence ID" value="NZ_QGDT01000003.1"/>
</dbReference>
<accession>A0A316AMB2</accession>
<dbReference type="EMBL" id="QGDT01000003">
    <property type="protein sequence ID" value="PWJ58716.1"/>
    <property type="molecule type" value="Genomic_DNA"/>
</dbReference>
<dbReference type="Pfam" id="PF11009">
    <property type="entry name" value="BrxC"/>
    <property type="match status" value="1"/>
</dbReference>
<protein>
    <submittedName>
        <fullName evidence="1">Bacillithiol system protein YtxJ</fullName>
    </submittedName>
</protein>
<reference evidence="1 2" key="1">
    <citation type="submission" date="2018-03" db="EMBL/GenBank/DDBJ databases">
        <title>Genomic Encyclopedia of Archaeal and Bacterial Type Strains, Phase II (KMG-II): from individual species to whole genera.</title>
        <authorList>
            <person name="Goeker M."/>
        </authorList>
    </citation>
    <scope>NUCLEOTIDE SEQUENCE [LARGE SCALE GENOMIC DNA]</scope>
    <source>
        <strain evidence="1 2">DSM 100346</strain>
    </source>
</reference>
<gene>
    <name evidence="1" type="ORF">CLV98_10382</name>
</gene>
<dbReference type="Gene3D" id="3.40.30.10">
    <property type="entry name" value="Glutaredoxin"/>
    <property type="match status" value="1"/>
</dbReference>
<comment type="caution">
    <text evidence="1">The sequence shown here is derived from an EMBL/GenBank/DDBJ whole genome shotgun (WGS) entry which is preliminary data.</text>
</comment>
<dbReference type="Proteomes" id="UP000245880">
    <property type="component" value="Unassembled WGS sequence"/>
</dbReference>
<proteinExistence type="predicted"/>
<dbReference type="SUPFAM" id="SSF52833">
    <property type="entry name" value="Thioredoxin-like"/>
    <property type="match status" value="1"/>
</dbReference>
<keyword evidence="2" id="KW-1185">Reference proteome</keyword>
<organism evidence="1 2">
    <name type="scientific">Dyadobacter jejuensis</name>
    <dbReference type="NCBI Taxonomy" id="1082580"/>
    <lineage>
        <taxon>Bacteria</taxon>
        <taxon>Pseudomonadati</taxon>
        <taxon>Bacteroidota</taxon>
        <taxon>Cytophagia</taxon>
        <taxon>Cytophagales</taxon>
        <taxon>Spirosomataceae</taxon>
        <taxon>Dyadobacter</taxon>
    </lineage>
</organism>
<dbReference type="InterPro" id="IPR036249">
    <property type="entry name" value="Thioredoxin-like_sf"/>
</dbReference>
<sequence>MNWITLSDEAQIEEIKNSEGYTIIYKHSPRCIVSMMAHRRLKSELPGFSFPDTPLYIVDVVKNRNESLAIASEFAVHHESPQLLLLKNGQAIYHASHEEVGFDPIMNLMAKTSQEA</sequence>
<dbReference type="OrthoDB" id="677051at2"/>
<dbReference type="NCBIfam" id="TIGR04019">
    <property type="entry name" value="B_thiol_YtxJ"/>
    <property type="match status" value="1"/>
</dbReference>
<evidence type="ECO:0000313" key="1">
    <source>
        <dbReference type="EMBL" id="PWJ58716.1"/>
    </source>
</evidence>